<evidence type="ECO:0000313" key="2">
    <source>
        <dbReference type="EMBL" id="CAG8470066.1"/>
    </source>
</evidence>
<keyword evidence="3" id="KW-1185">Reference proteome</keyword>
<feature type="transmembrane region" description="Helical" evidence="1">
    <location>
        <begin position="36"/>
        <end position="57"/>
    </location>
</feature>
<sequence length="340" mass="39499">MTWSVTQVTRGLQLAWLGSVLAFENRHLYRHTYMKVFLWLCLFSVILYVLSVTVLLLPLKILRFILGIFIRIIGFSNTGLGDNDFSSWVANWVFNLPLFGLLFMRYIYPEPLDSLFLESLRQVDYQYLKKHNDESDLRPAYAPLLEKYDNTINYWDEMKRYIKRTLIQMRNATALYMLSFIPLVGRMVYPAASAWYLINLLGLYPACAVGVLMYITPGTKYLAIVFLETLNVTRTLTREVLEPYFSRIKFGNEEKKEWFKEREGILLGFSIAFYPLIRLPLLGMFFFGIAQAAAALLLVKVTDPPPPPEDLLAYRKNVKYKDPRKSKNKDAKNILSEDGT</sequence>
<dbReference type="PANTHER" id="PTHR38421:SF1">
    <property type="entry name" value="TRANSMEMBRANE PROTEIN"/>
    <property type="match status" value="1"/>
</dbReference>
<dbReference type="AlphaFoldDB" id="A0A9N8W3Y4"/>
<feature type="transmembrane region" description="Helical" evidence="1">
    <location>
        <begin position="195"/>
        <end position="215"/>
    </location>
</feature>
<comment type="caution">
    <text evidence="2">The sequence shown here is derived from an EMBL/GenBank/DDBJ whole genome shotgun (WGS) entry which is preliminary data.</text>
</comment>
<feature type="transmembrane region" description="Helical" evidence="1">
    <location>
        <begin position="87"/>
        <end position="108"/>
    </location>
</feature>
<feature type="transmembrane region" description="Helical" evidence="1">
    <location>
        <begin position="169"/>
        <end position="189"/>
    </location>
</feature>
<organism evidence="2 3">
    <name type="scientific">Paraglomus occultum</name>
    <dbReference type="NCBI Taxonomy" id="144539"/>
    <lineage>
        <taxon>Eukaryota</taxon>
        <taxon>Fungi</taxon>
        <taxon>Fungi incertae sedis</taxon>
        <taxon>Mucoromycota</taxon>
        <taxon>Glomeromycotina</taxon>
        <taxon>Glomeromycetes</taxon>
        <taxon>Paraglomerales</taxon>
        <taxon>Paraglomeraceae</taxon>
        <taxon>Paraglomus</taxon>
    </lineage>
</organism>
<dbReference type="EMBL" id="CAJVPJ010000064">
    <property type="protein sequence ID" value="CAG8470066.1"/>
    <property type="molecule type" value="Genomic_DNA"/>
</dbReference>
<evidence type="ECO:0000313" key="3">
    <source>
        <dbReference type="Proteomes" id="UP000789572"/>
    </source>
</evidence>
<keyword evidence="1" id="KW-1133">Transmembrane helix</keyword>
<keyword evidence="1" id="KW-0812">Transmembrane</keyword>
<feature type="transmembrane region" description="Helical" evidence="1">
    <location>
        <begin position="64"/>
        <end position="81"/>
    </location>
</feature>
<reference evidence="2" key="1">
    <citation type="submission" date="2021-06" db="EMBL/GenBank/DDBJ databases">
        <authorList>
            <person name="Kallberg Y."/>
            <person name="Tangrot J."/>
            <person name="Rosling A."/>
        </authorList>
    </citation>
    <scope>NUCLEOTIDE SEQUENCE</scope>
    <source>
        <strain evidence="2">IA702</strain>
    </source>
</reference>
<accession>A0A9N8W3Y4</accession>
<dbReference type="PANTHER" id="PTHR38421">
    <property type="entry name" value="TRANSMEMBRANE PROTEIN USGS"/>
    <property type="match status" value="1"/>
</dbReference>
<feature type="transmembrane region" description="Helical" evidence="1">
    <location>
        <begin position="265"/>
        <end position="298"/>
    </location>
</feature>
<proteinExistence type="predicted"/>
<dbReference type="OrthoDB" id="10041630at2759"/>
<evidence type="ECO:0000256" key="1">
    <source>
        <dbReference type="SAM" id="Phobius"/>
    </source>
</evidence>
<protein>
    <submittedName>
        <fullName evidence="2">2837_t:CDS:1</fullName>
    </submittedName>
</protein>
<dbReference type="Proteomes" id="UP000789572">
    <property type="component" value="Unassembled WGS sequence"/>
</dbReference>
<keyword evidence="1" id="KW-0472">Membrane</keyword>
<name>A0A9N8W3Y4_9GLOM</name>
<gene>
    <name evidence="2" type="ORF">POCULU_LOCUS996</name>
</gene>